<dbReference type="InterPro" id="IPR006139">
    <property type="entry name" value="D-isomer_2_OHA_DH_cat_dom"/>
</dbReference>
<keyword evidence="2 4" id="KW-0560">Oxidoreductase</keyword>
<sequence length="316" mass="35786">MKIVTTCRVKRTIKASLAEKFPSVSLQYCADIEEAEKYLPEAEVLITYGEDLTDEHIEMATSLKWIMVISAGMDLMPFRKIEEKNILVTNVKGIHASPMAEYAISMLLQVSRNAKTLMENQKAHVWDRKVPMTEISEKTMMVIGSGAIGQEVARLAKAFRMKTIGISRSGRAVDYFDETATIQALMDRIGEADFVVSVLPSTKETENLLQETHFNNMKESAIFLNMGRGITVDEPGMIRALQNEKFAHAVLDVFHQEPLPEDNPLWDMENVTITPHLSGISPQYQPRAFEIFEENLTKYIQGEKPLRNEVDPKRGY</sequence>
<dbReference type="PANTHER" id="PTHR43333">
    <property type="entry name" value="2-HACID_DH_C DOMAIN-CONTAINING PROTEIN"/>
    <property type="match status" value="1"/>
</dbReference>
<dbReference type="InterPro" id="IPR036291">
    <property type="entry name" value="NAD(P)-bd_dom_sf"/>
</dbReference>
<dbReference type="CDD" id="cd05300">
    <property type="entry name" value="2-Hacid_dh_1"/>
    <property type="match status" value="1"/>
</dbReference>
<evidence type="ECO:0000313" key="7">
    <source>
        <dbReference type="EMBL" id="MBB6455128.1"/>
    </source>
</evidence>
<dbReference type="InterPro" id="IPR006140">
    <property type="entry name" value="D-isomer_DH_NAD-bd"/>
</dbReference>
<gene>
    <name evidence="7" type="ORF">HNQ94_003623</name>
</gene>
<dbReference type="PANTHER" id="PTHR43333:SF1">
    <property type="entry name" value="D-ISOMER SPECIFIC 2-HYDROXYACID DEHYDROGENASE NAD-BINDING DOMAIN-CONTAINING PROTEIN"/>
    <property type="match status" value="1"/>
</dbReference>
<dbReference type="GO" id="GO:0016616">
    <property type="term" value="F:oxidoreductase activity, acting on the CH-OH group of donors, NAD or NADP as acceptor"/>
    <property type="evidence" value="ECO:0007669"/>
    <property type="project" value="InterPro"/>
</dbReference>
<evidence type="ECO:0000259" key="6">
    <source>
        <dbReference type="Pfam" id="PF02826"/>
    </source>
</evidence>
<evidence type="ECO:0000256" key="2">
    <source>
        <dbReference type="ARBA" id="ARBA00023002"/>
    </source>
</evidence>
<accession>A0A841Q9M7</accession>
<dbReference type="GO" id="GO:0051287">
    <property type="term" value="F:NAD binding"/>
    <property type="evidence" value="ECO:0007669"/>
    <property type="project" value="InterPro"/>
</dbReference>
<dbReference type="EMBL" id="JACHGH010000015">
    <property type="protein sequence ID" value="MBB6455128.1"/>
    <property type="molecule type" value="Genomic_DNA"/>
</dbReference>
<dbReference type="RefSeq" id="WP_174497599.1">
    <property type="nucleotide sequence ID" value="NZ_CADDWK010000016.1"/>
</dbReference>
<comment type="similarity">
    <text evidence="1 4">Belongs to the D-isomer specific 2-hydroxyacid dehydrogenase family.</text>
</comment>
<evidence type="ECO:0000256" key="4">
    <source>
        <dbReference type="RuleBase" id="RU003719"/>
    </source>
</evidence>
<comment type="caution">
    <text evidence="7">The sequence shown here is derived from an EMBL/GenBank/DDBJ whole genome shotgun (WGS) entry which is preliminary data.</text>
</comment>
<dbReference type="Gene3D" id="3.40.50.720">
    <property type="entry name" value="NAD(P)-binding Rossmann-like Domain"/>
    <property type="match status" value="2"/>
</dbReference>
<dbReference type="FunFam" id="3.40.50.720:FF:000363">
    <property type="entry name" value="D-isomer specific 2-hydroxyacid dehydrogenase"/>
    <property type="match status" value="1"/>
</dbReference>
<dbReference type="Pfam" id="PF00389">
    <property type="entry name" value="2-Hacid_dh"/>
    <property type="match status" value="1"/>
</dbReference>
<organism evidence="7 8">
    <name type="scientific">Salirhabdus euzebyi</name>
    <dbReference type="NCBI Taxonomy" id="394506"/>
    <lineage>
        <taxon>Bacteria</taxon>
        <taxon>Bacillati</taxon>
        <taxon>Bacillota</taxon>
        <taxon>Bacilli</taxon>
        <taxon>Bacillales</taxon>
        <taxon>Bacillaceae</taxon>
        <taxon>Salirhabdus</taxon>
    </lineage>
</organism>
<dbReference type="SUPFAM" id="SSF52283">
    <property type="entry name" value="Formate/glycerate dehydrogenase catalytic domain-like"/>
    <property type="match status" value="1"/>
</dbReference>
<feature type="domain" description="D-isomer specific 2-hydroxyacid dehydrogenase catalytic" evidence="5">
    <location>
        <begin position="17"/>
        <end position="310"/>
    </location>
</feature>
<dbReference type="SUPFAM" id="SSF51735">
    <property type="entry name" value="NAD(P)-binding Rossmann-fold domains"/>
    <property type="match status" value="1"/>
</dbReference>
<evidence type="ECO:0000313" key="8">
    <source>
        <dbReference type="Proteomes" id="UP000581688"/>
    </source>
</evidence>
<keyword evidence="8" id="KW-1185">Reference proteome</keyword>
<keyword evidence="3" id="KW-0520">NAD</keyword>
<name>A0A841Q9M7_9BACI</name>
<feature type="domain" description="D-isomer specific 2-hydroxyacid dehydrogenase NAD-binding" evidence="6">
    <location>
        <begin position="104"/>
        <end position="278"/>
    </location>
</feature>
<evidence type="ECO:0000259" key="5">
    <source>
        <dbReference type="Pfam" id="PF00389"/>
    </source>
</evidence>
<dbReference type="Proteomes" id="UP000581688">
    <property type="component" value="Unassembled WGS sequence"/>
</dbReference>
<reference evidence="7 8" key="1">
    <citation type="submission" date="2020-08" db="EMBL/GenBank/DDBJ databases">
        <title>Genomic Encyclopedia of Type Strains, Phase IV (KMG-IV): sequencing the most valuable type-strain genomes for metagenomic binning, comparative biology and taxonomic classification.</title>
        <authorList>
            <person name="Goeker M."/>
        </authorList>
    </citation>
    <scope>NUCLEOTIDE SEQUENCE [LARGE SCALE GENOMIC DNA]</scope>
    <source>
        <strain evidence="7 8">DSM 19612</strain>
    </source>
</reference>
<dbReference type="Pfam" id="PF02826">
    <property type="entry name" value="2-Hacid_dh_C"/>
    <property type="match status" value="1"/>
</dbReference>
<dbReference type="AlphaFoldDB" id="A0A841Q9M7"/>
<proteinExistence type="inferred from homology"/>
<evidence type="ECO:0000256" key="1">
    <source>
        <dbReference type="ARBA" id="ARBA00005854"/>
    </source>
</evidence>
<evidence type="ECO:0000256" key="3">
    <source>
        <dbReference type="ARBA" id="ARBA00023027"/>
    </source>
</evidence>
<protein>
    <submittedName>
        <fullName evidence="7">Phosphoglycerate dehydrogenase-like enzyme</fullName>
    </submittedName>
</protein>